<dbReference type="InterPro" id="IPR045314">
    <property type="entry name" value="bZIP_plant_GBF1"/>
</dbReference>
<feature type="region of interest" description="Disordered" evidence="8">
    <location>
        <begin position="1"/>
        <end position="29"/>
    </location>
</feature>
<proteinExistence type="inferred from homology"/>
<evidence type="ECO:0000256" key="8">
    <source>
        <dbReference type="SAM" id="MobiDB-lite"/>
    </source>
</evidence>
<keyword evidence="5" id="KW-0804">Transcription</keyword>
<evidence type="ECO:0000256" key="5">
    <source>
        <dbReference type="ARBA" id="ARBA00023163"/>
    </source>
</evidence>
<dbReference type="EMBL" id="JAIWQS010000009">
    <property type="protein sequence ID" value="KAJ8754217.1"/>
    <property type="molecule type" value="Genomic_DNA"/>
</dbReference>
<evidence type="ECO:0000313" key="10">
    <source>
        <dbReference type="EMBL" id="KAJ8754217.1"/>
    </source>
</evidence>
<dbReference type="Proteomes" id="UP001159364">
    <property type="component" value="Linkage Group LG09"/>
</dbReference>
<keyword evidence="3" id="KW-0805">Transcription regulation</keyword>
<feature type="compositionally biased region" description="Basic residues" evidence="8">
    <location>
        <begin position="64"/>
        <end position="73"/>
    </location>
</feature>
<dbReference type="GO" id="GO:0043565">
    <property type="term" value="F:sequence-specific DNA binding"/>
    <property type="evidence" value="ECO:0007669"/>
    <property type="project" value="InterPro"/>
</dbReference>
<dbReference type="PANTHER" id="PTHR45967:SF28">
    <property type="entry name" value="BASIC-LEUCINE ZIPPER (BZIP) TRANSCRIPTION FACTOR FAMILY PROTEIN"/>
    <property type="match status" value="1"/>
</dbReference>
<gene>
    <name evidence="10" type="ORF">K2173_002117</name>
</gene>
<dbReference type="InterPro" id="IPR046347">
    <property type="entry name" value="bZIP_sf"/>
</dbReference>
<dbReference type="Pfam" id="PF00170">
    <property type="entry name" value="bZIP_1"/>
    <property type="match status" value="1"/>
</dbReference>
<comment type="subcellular location">
    <subcellularLocation>
        <location evidence="1">Nucleus</location>
    </subcellularLocation>
</comment>
<dbReference type="InterPro" id="IPR004827">
    <property type="entry name" value="bZIP"/>
</dbReference>
<evidence type="ECO:0000259" key="9">
    <source>
        <dbReference type="PROSITE" id="PS50217"/>
    </source>
</evidence>
<reference evidence="10 11" key="1">
    <citation type="submission" date="2021-09" db="EMBL/GenBank/DDBJ databases">
        <title>Genomic insights and catalytic innovation underlie evolution of tropane alkaloids biosynthesis.</title>
        <authorList>
            <person name="Wang Y.-J."/>
            <person name="Tian T."/>
            <person name="Huang J.-P."/>
            <person name="Huang S.-X."/>
        </authorList>
    </citation>
    <scope>NUCLEOTIDE SEQUENCE [LARGE SCALE GENOMIC DNA]</scope>
    <source>
        <strain evidence="10">KIB-2018</strain>
        <tissue evidence="10">Leaf</tissue>
    </source>
</reference>
<dbReference type="CDD" id="cd14702">
    <property type="entry name" value="bZIP_plant_GBF1"/>
    <property type="match status" value="1"/>
</dbReference>
<evidence type="ECO:0000256" key="2">
    <source>
        <dbReference type="ARBA" id="ARBA00007163"/>
    </source>
</evidence>
<evidence type="ECO:0000256" key="6">
    <source>
        <dbReference type="ARBA" id="ARBA00023242"/>
    </source>
</evidence>
<feature type="region of interest" description="Disordered" evidence="8">
    <location>
        <begin position="53"/>
        <end position="83"/>
    </location>
</feature>
<keyword evidence="6" id="KW-0539">Nucleus</keyword>
<dbReference type="PROSITE" id="PS50217">
    <property type="entry name" value="BZIP"/>
    <property type="match status" value="1"/>
</dbReference>
<name>A0AAV8SPL2_9ROSI</name>
<keyword evidence="4" id="KW-0238">DNA-binding</keyword>
<sequence length="501" mass="54834">MDLDASFVVSSSSCSSSSSSTSPSPTVADPMVRVELEAAEALADLAHLAMRETNGVDSNGKWGSKGKRAKKRVKSESPSSDSAWNPVVDSVVVQSVPFPDVAEADRQLCEPLGKNVLLTYAKLETDSDLTKTSPKCGRTCPSYGGARARQNLTEAEKEQRRLRRVLANRESARQTIRRRQALCEELTRKAADLAQENQNLKKEKEAAFKEFQSLETINKHLKRQMAKVIKAEVQESQGNVESAYREMPSNPATNCPMLLYNHHPFSSLCWPSVVRSSNSAQLNHLPQNGVVISSGIPITFSGKLDSYQQHQETRRTPLYLVSCPWFFPVPDHSNGLLSQSTFGLKHVQNGATANKQCSDSMPSTGTAFSESGHLSLPLKVKPEADNSTELGVLNDIKETPRFPTDGGGQCAGALQKEILTPQMPCSIKNDTGLQSECTPSSAGIYAKISQLISSIPEKTLDQFKFSSKKLVDAAAAAEARKRRKELTKLKNLHGRQCRLNC</sequence>
<organism evidence="10 11">
    <name type="scientific">Erythroxylum novogranatense</name>
    <dbReference type="NCBI Taxonomy" id="1862640"/>
    <lineage>
        <taxon>Eukaryota</taxon>
        <taxon>Viridiplantae</taxon>
        <taxon>Streptophyta</taxon>
        <taxon>Embryophyta</taxon>
        <taxon>Tracheophyta</taxon>
        <taxon>Spermatophyta</taxon>
        <taxon>Magnoliopsida</taxon>
        <taxon>eudicotyledons</taxon>
        <taxon>Gunneridae</taxon>
        <taxon>Pentapetalae</taxon>
        <taxon>rosids</taxon>
        <taxon>fabids</taxon>
        <taxon>Malpighiales</taxon>
        <taxon>Erythroxylaceae</taxon>
        <taxon>Erythroxylum</taxon>
    </lineage>
</organism>
<evidence type="ECO:0000256" key="3">
    <source>
        <dbReference type="ARBA" id="ARBA00023015"/>
    </source>
</evidence>
<dbReference type="SMART" id="SM00338">
    <property type="entry name" value="BRLZ"/>
    <property type="match status" value="1"/>
</dbReference>
<dbReference type="AlphaFoldDB" id="A0AAV8SPL2"/>
<accession>A0AAV8SPL2</accession>
<evidence type="ECO:0000256" key="1">
    <source>
        <dbReference type="ARBA" id="ARBA00004123"/>
    </source>
</evidence>
<dbReference type="GO" id="GO:0005634">
    <property type="term" value="C:nucleus"/>
    <property type="evidence" value="ECO:0007669"/>
    <property type="project" value="UniProtKB-SubCell"/>
</dbReference>
<feature type="compositionally biased region" description="Low complexity" evidence="8">
    <location>
        <begin position="10"/>
        <end position="26"/>
    </location>
</feature>
<dbReference type="GO" id="GO:0003700">
    <property type="term" value="F:DNA-binding transcription factor activity"/>
    <property type="evidence" value="ECO:0007669"/>
    <property type="project" value="InterPro"/>
</dbReference>
<feature type="coiled-coil region" evidence="7">
    <location>
        <begin position="145"/>
        <end position="217"/>
    </location>
</feature>
<comment type="similarity">
    <text evidence="2">Belongs to the bZIP family.</text>
</comment>
<comment type="caution">
    <text evidence="10">The sequence shown here is derived from an EMBL/GenBank/DDBJ whole genome shotgun (WGS) entry which is preliminary data.</text>
</comment>
<dbReference type="PANTHER" id="PTHR45967">
    <property type="entry name" value="G-BOX-BINDING FACTOR 3-RELATED"/>
    <property type="match status" value="1"/>
</dbReference>
<evidence type="ECO:0000256" key="4">
    <source>
        <dbReference type="ARBA" id="ARBA00023125"/>
    </source>
</evidence>
<dbReference type="InterPro" id="IPR044827">
    <property type="entry name" value="GBF-like"/>
</dbReference>
<protein>
    <recommendedName>
        <fullName evidence="9">BZIP domain-containing protein</fullName>
    </recommendedName>
</protein>
<feature type="domain" description="BZIP" evidence="9">
    <location>
        <begin position="158"/>
        <end position="221"/>
    </location>
</feature>
<evidence type="ECO:0000313" key="11">
    <source>
        <dbReference type="Proteomes" id="UP001159364"/>
    </source>
</evidence>
<evidence type="ECO:0000256" key="7">
    <source>
        <dbReference type="SAM" id="Coils"/>
    </source>
</evidence>
<dbReference type="SUPFAM" id="SSF57959">
    <property type="entry name" value="Leucine zipper domain"/>
    <property type="match status" value="1"/>
</dbReference>
<keyword evidence="11" id="KW-1185">Reference proteome</keyword>
<keyword evidence="7" id="KW-0175">Coiled coil</keyword>